<dbReference type="GO" id="GO:0016829">
    <property type="term" value="F:lyase activity"/>
    <property type="evidence" value="ECO:0007669"/>
    <property type="project" value="UniProtKB-KW"/>
</dbReference>
<keyword evidence="3" id="KW-0963">Cytoplasm</keyword>
<name>F1LFF7_ASCSU</name>
<dbReference type="InterPro" id="IPR015424">
    <property type="entry name" value="PyrdxlP-dep_Trfase"/>
</dbReference>
<reference evidence="5" key="1">
    <citation type="journal article" date="2011" name="Genome Res.">
        <title>Deep small RNA sequencing from the nematode Ascaris reveals conservation, functional diversification, and novel developmental profiles.</title>
        <authorList>
            <person name="Wang J."/>
            <person name="Czech B."/>
            <person name="Crunk A."/>
            <person name="Wallace A."/>
            <person name="Mitreva M."/>
            <person name="Hannon G.J."/>
            <person name="Davis R.E."/>
        </authorList>
    </citation>
    <scope>NUCLEOTIDE SEQUENCE</scope>
</reference>
<keyword evidence="4" id="KW-0808">Transferase</keyword>
<dbReference type="PANTHER" id="PTHR11601:SF62">
    <property type="entry name" value="SELENOCYSTEINE LYASE"/>
    <property type="match status" value="1"/>
</dbReference>
<evidence type="ECO:0000313" key="5">
    <source>
        <dbReference type="EMBL" id="ADY48861.1"/>
    </source>
</evidence>
<organism evidence="5">
    <name type="scientific">Ascaris suum</name>
    <name type="common">Pig roundworm</name>
    <name type="synonym">Ascaris lumbricoides</name>
    <dbReference type="NCBI Taxonomy" id="6253"/>
    <lineage>
        <taxon>Eukaryota</taxon>
        <taxon>Metazoa</taxon>
        <taxon>Ecdysozoa</taxon>
        <taxon>Nematoda</taxon>
        <taxon>Chromadorea</taxon>
        <taxon>Rhabditida</taxon>
        <taxon>Spirurina</taxon>
        <taxon>Ascaridomorpha</taxon>
        <taxon>Ascaridoidea</taxon>
        <taxon>Ascarididae</taxon>
        <taxon>Ascaris</taxon>
    </lineage>
</organism>
<dbReference type="Gene3D" id="1.10.260.50">
    <property type="match status" value="1"/>
</dbReference>
<dbReference type="InterPro" id="IPR015422">
    <property type="entry name" value="PyrdxlP-dep_Trfase_small"/>
</dbReference>
<evidence type="ECO:0000256" key="4">
    <source>
        <dbReference type="ARBA" id="ARBA00022679"/>
    </source>
</evidence>
<evidence type="ECO:0000256" key="1">
    <source>
        <dbReference type="ARBA" id="ARBA00001933"/>
    </source>
</evidence>
<evidence type="ECO:0000256" key="3">
    <source>
        <dbReference type="ARBA" id="ARBA00022490"/>
    </source>
</evidence>
<comment type="cofactor">
    <cofactor evidence="1">
        <name>pyridoxal 5'-phosphate</name>
        <dbReference type="ChEBI" id="CHEBI:597326"/>
    </cofactor>
</comment>
<proteinExistence type="evidence at transcript level"/>
<comment type="subunit">
    <text evidence="2">Homodimer.</text>
</comment>
<dbReference type="PANTHER" id="PTHR11601">
    <property type="entry name" value="CYSTEINE DESULFURYLASE FAMILY MEMBER"/>
    <property type="match status" value="1"/>
</dbReference>
<dbReference type="EMBL" id="JI211106">
    <property type="protein sequence ID" value="ADY48861.1"/>
    <property type="molecule type" value="mRNA"/>
</dbReference>
<dbReference type="AlphaFoldDB" id="F1LFF7"/>
<dbReference type="SUPFAM" id="SSF53383">
    <property type="entry name" value="PLP-dependent transferases"/>
    <property type="match status" value="1"/>
</dbReference>
<dbReference type="GO" id="GO:0016740">
    <property type="term" value="F:transferase activity"/>
    <property type="evidence" value="ECO:0007669"/>
    <property type="project" value="UniProtKB-KW"/>
</dbReference>
<evidence type="ECO:0000256" key="2">
    <source>
        <dbReference type="ARBA" id="ARBA00011738"/>
    </source>
</evidence>
<accession>F1LFF7</accession>
<keyword evidence="5" id="KW-0456">Lyase</keyword>
<sequence>MIAGLGAACRIVTERLPDFVEHMRDVRDYFEEQLKNALGDAVVIHFATSQRIPNTSSVSFVKYPGNASDLLSKCKSFFASTGAACHAGTNRLAPIFDGSNVRIDPGKILWVEFAVYSECEMLLCTSRDCTSIVMLRISPPVECSRPGCLYILLGTF</sequence>
<dbReference type="Gene3D" id="3.90.1150.10">
    <property type="entry name" value="Aspartate Aminotransferase, domain 1"/>
    <property type="match status" value="1"/>
</dbReference>
<protein>
    <submittedName>
        <fullName evidence="5">Selenocysteine lyase</fullName>
    </submittedName>
</protein>